<evidence type="ECO:0000313" key="4">
    <source>
        <dbReference type="Proteomes" id="UP000033684"/>
    </source>
</evidence>
<dbReference type="InterPro" id="IPR010131">
    <property type="entry name" value="MdtP/NodT-like"/>
</dbReference>
<name>A0A0F3IIP9_9GAMM</name>
<dbReference type="NCBIfam" id="TIGR01845">
    <property type="entry name" value="outer_NodT"/>
    <property type="match status" value="1"/>
</dbReference>
<protein>
    <recommendedName>
        <fullName evidence="5">Transporter</fullName>
    </recommendedName>
</protein>
<keyword evidence="2" id="KW-0564">Palmitate</keyword>
<dbReference type="SUPFAM" id="SSF56954">
    <property type="entry name" value="Outer membrane efflux proteins (OEP)"/>
    <property type="match status" value="1"/>
</dbReference>
<dbReference type="Proteomes" id="UP000033684">
    <property type="component" value="Unassembled WGS sequence"/>
</dbReference>
<keyword evidence="2" id="KW-0472">Membrane</keyword>
<keyword evidence="2" id="KW-0449">Lipoprotein</keyword>
<reference evidence="3 4" key="2">
    <citation type="journal article" date="2016" name="Microb. Ecol.">
        <title>Genome Characteristics of a Novel Type I Methanotroph (Sn10-6) Isolated from a Flooded Indian Rice Field.</title>
        <authorList>
            <person name="Rahalkar M.C."/>
            <person name="Pandit P.S."/>
            <person name="Dhakephalkar P.K."/>
            <person name="Pore S."/>
            <person name="Arora P."/>
            <person name="Kapse N."/>
        </authorList>
    </citation>
    <scope>NUCLEOTIDE SEQUENCE [LARGE SCALE GENOMIC DNA]</scope>
    <source>
        <strain evidence="3 4">Sn10-6</strain>
    </source>
</reference>
<organism evidence="3 4">
    <name type="scientific">Methylocucumis oryzae</name>
    <dbReference type="NCBI Taxonomy" id="1632867"/>
    <lineage>
        <taxon>Bacteria</taxon>
        <taxon>Pseudomonadati</taxon>
        <taxon>Pseudomonadota</taxon>
        <taxon>Gammaproteobacteria</taxon>
        <taxon>Methylococcales</taxon>
        <taxon>Methylococcaceae</taxon>
        <taxon>Methylocucumis</taxon>
    </lineage>
</organism>
<keyword evidence="2" id="KW-1134">Transmembrane beta strand</keyword>
<keyword evidence="4" id="KW-1185">Reference proteome</keyword>
<comment type="subcellular location">
    <subcellularLocation>
        <location evidence="2">Cell outer membrane</location>
        <topology evidence="2">Lipid-anchor</topology>
    </subcellularLocation>
</comment>
<evidence type="ECO:0000256" key="1">
    <source>
        <dbReference type="ARBA" id="ARBA00007613"/>
    </source>
</evidence>
<dbReference type="PANTHER" id="PTHR30203:SF29">
    <property type="entry name" value="PROTEIN CYAE"/>
    <property type="match status" value="1"/>
</dbReference>
<keyword evidence="2" id="KW-0812">Transmembrane</keyword>
<evidence type="ECO:0008006" key="5">
    <source>
        <dbReference type="Google" id="ProtNLM"/>
    </source>
</evidence>
<dbReference type="EMBL" id="LAJX01000239">
    <property type="protein sequence ID" value="KJV05379.1"/>
    <property type="molecule type" value="Genomic_DNA"/>
</dbReference>
<dbReference type="Gene3D" id="1.20.1600.10">
    <property type="entry name" value="Outer membrane efflux proteins (OEP)"/>
    <property type="match status" value="1"/>
</dbReference>
<sequence>MYQTSGLVLTMSNKLWLLVLTWLLTACQALPERKPETTATVLPKTWLALSKQAASEPVTQWLSSFHAPELTPLVNDALVHNNDLHAAAARVTQAKALVRKEEAARKPQLFVNPTLNADHERNGAGVSVPFTLSWEWDVWGRISHLRDAAQLNAEALASDWQGARLSLAAATVTACFELAEARQRGHVAQVSITERRRLVELLRGRFDLGIADGLDLSLALTDLSDAEAELESAHNDQHLALRRLQVLLGAYPSGQKTQCQHLPDVPAMLPVGLPAQLLHRRPDILAAFARLQAADQHLAAANKARLPQIQLTASSGSAAEALANLSDPRVVAWNLALGLSQPLYAGGQLQADIDAQTAAVTESVAIYQQAVLKACAQVEQSLAAEQALLAQVQALTNVVAKTDTNRTLAIQAYRNGKADVLTLLDSYRNTLSSQTALLAARLQALQNRVGLYLALGGDVAE</sequence>
<dbReference type="AlphaFoldDB" id="A0A0F3IIP9"/>
<proteinExistence type="inferred from homology"/>
<dbReference type="OrthoDB" id="9770517at2"/>
<reference evidence="4" key="1">
    <citation type="submission" date="2015-03" db="EMBL/GenBank/DDBJ databases">
        <title>Draft genome sequence of a novel methanotroph (Sn10-6) isolated from flooded ricefield rhizosphere in India.</title>
        <authorList>
            <person name="Pandit P.S."/>
            <person name="Pore S.D."/>
            <person name="Arora P."/>
            <person name="Kapse N.G."/>
            <person name="Dhakephalkar P.K."/>
            <person name="Rahalkar M.C."/>
        </authorList>
    </citation>
    <scope>NUCLEOTIDE SEQUENCE [LARGE SCALE GENOMIC DNA]</scope>
    <source>
        <strain evidence="4">Sn10-6</strain>
    </source>
</reference>
<evidence type="ECO:0000313" key="3">
    <source>
        <dbReference type="EMBL" id="KJV05379.1"/>
    </source>
</evidence>
<dbReference type="InterPro" id="IPR003423">
    <property type="entry name" value="OMP_efflux"/>
</dbReference>
<accession>A0A0F3IIP9</accession>
<evidence type="ECO:0000256" key="2">
    <source>
        <dbReference type="RuleBase" id="RU362097"/>
    </source>
</evidence>
<dbReference type="Gene3D" id="2.20.200.10">
    <property type="entry name" value="Outer membrane efflux proteins (OEP)"/>
    <property type="match status" value="1"/>
</dbReference>
<dbReference type="GO" id="GO:0009279">
    <property type="term" value="C:cell outer membrane"/>
    <property type="evidence" value="ECO:0007669"/>
    <property type="project" value="UniProtKB-SubCell"/>
</dbReference>
<comment type="caution">
    <text evidence="3">The sequence shown here is derived from an EMBL/GenBank/DDBJ whole genome shotgun (WGS) entry which is preliminary data.</text>
</comment>
<comment type="similarity">
    <text evidence="1 2">Belongs to the outer membrane factor (OMF) (TC 1.B.17) family.</text>
</comment>
<dbReference type="GO" id="GO:0015562">
    <property type="term" value="F:efflux transmembrane transporter activity"/>
    <property type="evidence" value="ECO:0007669"/>
    <property type="project" value="InterPro"/>
</dbReference>
<dbReference type="Pfam" id="PF02321">
    <property type="entry name" value="OEP"/>
    <property type="match status" value="2"/>
</dbReference>
<dbReference type="PANTHER" id="PTHR30203">
    <property type="entry name" value="OUTER MEMBRANE CATION EFFLUX PROTEIN"/>
    <property type="match status" value="1"/>
</dbReference>
<gene>
    <name evidence="3" type="ORF">VZ94_18635</name>
</gene>